<feature type="transmembrane region" description="Helical" evidence="1">
    <location>
        <begin position="159"/>
        <end position="177"/>
    </location>
</feature>
<keyword evidence="1" id="KW-0472">Membrane</keyword>
<keyword evidence="1" id="KW-1133">Transmembrane helix</keyword>
<sequence>MNLSIPAHDTRIHIFAVSDTDTGPERQTFLSQLEDPSAVDTTLPMLFDHPALDPTGAEVFAVADIAGMGLRSYLQEAYDIAPEVLAQSKARLDGLGGDVIILTPRALGRAEVTLHMPAHIRHIASLAPIPADTAPREMPEVDLTPAAPKTPFVPPRRTPQPWVIIVVAVILLLIWLGQGG</sequence>
<dbReference type="STRING" id="266809.PM03_08385"/>
<dbReference type="EMBL" id="CYRX01000011">
    <property type="protein sequence ID" value="CUH59691.1"/>
    <property type="molecule type" value="Genomic_DNA"/>
</dbReference>
<protein>
    <submittedName>
        <fullName evidence="2">Uncharacterized protein</fullName>
    </submittedName>
</protein>
<name>A0A0P1EXH8_9RHOB</name>
<gene>
    <name evidence="2" type="ORF">THS5294_00978</name>
</gene>
<dbReference type="AlphaFoldDB" id="A0A0P1EXH8"/>
<accession>A0A0P1EXH8</accession>
<reference evidence="2 3" key="1">
    <citation type="submission" date="2015-09" db="EMBL/GenBank/DDBJ databases">
        <authorList>
            <consortium name="Swine Surveillance"/>
        </authorList>
    </citation>
    <scope>NUCLEOTIDE SEQUENCE [LARGE SCALE GENOMIC DNA]</scope>
    <source>
        <strain evidence="2 3">CECT 5294</strain>
    </source>
</reference>
<evidence type="ECO:0000313" key="2">
    <source>
        <dbReference type="EMBL" id="CUH59691.1"/>
    </source>
</evidence>
<evidence type="ECO:0000256" key="1">
    <source>
        <dbReference type="SAM" id="Phobius"/>
    </source>
</evidence>
<dbReference type="Proteomes" id="UP000051298">
    <property type="component" value="Unassembled WGS sequence"/>
</dbReference>
<proteinExistence type="predicted"/>
<dbReference type="RefSeq" id="WP_038005752.1">
    <property type="nucleotide sequence ID" value="NZ_CYRX01000011.1"/>
</dbReference>
<organism evidence="2 3">
    <name type="scientific">Thalassobacter stenotrophicus</name>
    <dbReference type="NCBI Taxonomy" id="266809"/>
    <lineage>
        <taxon>Bacteria</taxon>
        <taxon>Pseudomonadati</taxon>
        <taxon>Pseudomonadota</taxon>
        <taxon>Alphaproteobacteria</taxon>
        <taxon>Rhodobacterales</taxon>
        <taxon>Roseobacteraceae</taxon>
        <taxon>Thalassobacter</taxon>
    </lineage>
</organism>
<keyword evidence="1" id="KW-0812">Transmembrane</keyword>
<evidence type="ECO:0000313" key="3">
    <source>
        <dbReference type="Proteomes" id="UP000051298"/>
    </source>
</evidence>